<evidence type="ECO:0000313" key="2">
    <source>
        <dbReference type="Proteomes" id="UP001066276"/>
    </source>
</evidence>
<dbReference type="AlphaFoldDB" id="A0AAV7LAT4"/>
<dbReference type="Proteomes" id="UP001066276">
    <property type="component" value="Chromosome 11"/>
</dbReference>
<name>A0AAV7LAT4_PLEWA</name>
<protein>
    <submittedName>
        <fullName evidence="1">Uncharacterized protein</fullName>
    </submittedName>
</protein>
<dbReference type="EMBL" id="JANPWB010000015">
    <property type="protein sequence ID" value="KAJ1088691.1"/>
    <property type="molecule type" value="Genomic_DNA"/>
</dbReference>
<gene>
    <name evidence="1" type="ORF">NDU88_001847</name>
</gene>
<reference evidence="1" key="1">
    <citation type="journal article" date="2022" name="bioRxiv">
        <title>Sequencing and chromosome-scale assembly of the giantPleurodeles waltlgenome.</title>
        <authorList>
            <person name="Brown T."/>
            <person name="Elewa A."/>
            <person name="Iarovenko S."/>
            <person name="Subramanian E."/>
            <person name="Araus A.J."/>
            <person name="Petzold A."/>
            <person name="Susuki M."/>
            <person name="Suzuki K.-i.T."/>
            <person name="Hayashi T."/>
            <person name="Toyoda A."/>
            <person name="Oliveira C."/>
            <person name="Osipova E."/>
            <person name="Leigh N.D."/>
            <person name="Simon A."/>
            <person name="Yun M.H."/>
        </authorList>
    </citation>
    <scope>NUCLEOTIDE SEQUENCE</scope>
    <source>
        <strain evidence="1">20211129_DDA</strain>
        <tissue evidence="1">Liver</tissue>
    </source>
</reference>
<accession>A0AAV7LAT4</accession>
<sequence>MMATYVYDSTEESGYWFDGQSYAFGGSAGQGCPGVIGRRRATYQKSRFDYIVQEDTAAWARVVDHF</sequence>
<proteinExistence type="predicted"/>
<comment type="caution">
    <text evidence="1">The sequence shown here is derived from an EMBL/GenBank/DDBJ whole genome shotgun (WGS) entry which is preliminary data.</text>
</comment>
<evidence type="ECO:0000313" key="1">
    <source>
        <dbReference type="EMBL" id="KAJ1088691.1"/>
    </source>
</evidence>
<keyword evidence="2" id="KW-1185">Reference proteome</keyword>
<organism evidence="1 2">
    <name type="scientific">Pleurodeles waltl</name>
    <name type="common">Iberian ribbed newt</name>
    <dbReference type="NCBI Taxonomy" id="8319"/>
    <lineage>
        <taxon>Eukaryota</taxon>
        <taxon>Metazoa</taxon>
        <taxon>Chordata</taxon>
        <taxon>Craniata</taxon>
        <taxon>Vertebrata</taxon>
        <taxon>Euteleostomi</taxon>
        <taxon>Amphibia</taxon>
        <taxon>Batrachia</taxon>
        <taxon>Caudata</taxon>
        <taxon>Salamandroidea</taxon>
        <taxon>Salamandridae</taxon>
        <taxon>Pleurodelinae</taxon>
        <taxon>Pleurodeles</taxon>
    </lineage>
</organism>